<organism evidence="2 3">
    <name type="scientific">Streptantibioticus ferralitis</name>
    <dbReference type="NCBI Taxonomy" id="236510"/>
    <lineage>
        <taxon>Bacteria</taxon>
        <taxon>Bacillati</taxon>
        <taxon>Actinomycetota</taxon>
        <taxon>Actinomycetes</taxon>
        <taxon>Kitasatosporales</taxon>
        <taxon>Streptomycetaceae</taxon>
        <taxon>Streptantibioticus</taxon>
    </lineage>
</organism>
<dbReference type="SUPFAM" id="SSF50370">
    <property type="entry name" value="Ricin B-like lectins"/>
    <property type="match status" value="1"/>
</dbReference>
<protein>
    <submittedName>
        <fullName evidence="2">Endonuclease/exonuclease/phosphatase family protein</fullName>
    </submittedName>
</protein>
<evidence type="ECO:0000313" key="3">
    <source>
        <dbReference type="Proteomes" id="UP001220022"/>
    </source>
</evidence>
<accession>A0ABT5Z8P1</accession>
<dbReference type="RefSeq" id="WP_275820566.1">
    <property type="nucleotide sequence ID" value="NZ_BAAANM010000036.1"/>
</dbReference>
<dbReference type="Gene3D" id="3.60.10.10">
    <property type="entry name" value="Endonuclease/exonuclease/phosphatase"/>
    <property type="match status" value="1"/>
</dbReference>
<dbReference type="Gene3D" id="2.80.10.50">
    <property type="match status" value="1"/>
</dbReference>
<dbReference type="SUPFAM" id="SSF56219">
    <property type="entry name" value="DNase I-like"/>
    <property type="match status" value="1"/>
</dbReference>
<dbReference type="Pfam" id="PF03372">
    <property type="entry name" value="Exo_endo_phos"/>
    <property type="match status" value="1"/>
</dbReference>
<name>A0ABT5Z8P1_9ACTN</name>
<keyword evidence="3" id="KW-1185">Reference proteome</keyword>
<dbReference type="InterPro" id="IPR035992">
    <property type="entry name" value="Ricin_B-like_lectins"/>
</dbReference>
<gene>
    <name evidence="2" type="ORF">P2L57_32115</name>
</gene>
<feature type="domain" description="Endonuclease/exonuclease/phosphatase" evidence="1">
    <location>
        <begin position="50"/>
        <end position="279"/>
    </location>
</feature>
<dbReference type="GO" id="GO:0004519">
    <property type="term" value="F:endonuclease activity"/>
    <property type="evidence" value="ECO:0007669"/>
    <property type="project" value="UniProtKB-KW"/>
</dbReference>
<dbReference type="InterPro" id="IPR036691">
    <property type="entry name" value="Endo/exonu/phosph_ase_sf"/>
</dbReference>
<dbReference type="EMBL" id="JARHTQ010000031">
    <property type="protein sequence ID" value="MDF2260198.1"/>
    <property type="molecule type" value="Genomic_DNA"/>
</dbReference>
<comment type="caution">
    <text evidence="2">The sequence shown here is derived from an EMBL/GenBank/DDBJ whole genome shotgun (WGS) entry which is preliminary data.</text>
</comment>
<evidence type="ECO:0000259" key="1">
    <source>
        <dbReference type="Pfam" id="PF03372"/>
    </source>
</evidence>
<evidence type="ECO:0000313" key="2">
    <source>
        <dbReference type="EMBL" id="MDF2260198.1"/>
    </source>
</evidence>
<dbReference type="InterPro" id="IPR005135">
    <property type="entry name" value="Endo/exonuclease/phosphatase"/>
</dbReference>
<dbReference type="Proteomes" id="UP001220022">
    <property type="component" value="Unassembled WGS sequence"/>
</dbReference>
<keyword evidence="2" id="KW-0255">Endonuclease</keyword>
<proteinExistence type="predicted"/>
<sequence>MRRLFLSGGKARWRSATARLTVTGLSLLSLLVVLPQQSASALPLEQHRPATYNLQGNGGGSKWNTSIRQLMAGDGSPQSLYNNDLLALQESGSPPAGAVPTDRRVQATDGGITFTVTEYEWNVGTSSRPVTYYIYFLPQPGAGNDRTSMAIVTHGRADEMNVIPNRGTGTRGSVGVRYNNTWFYDIHAASAGPSRARRDALDLITQIQHSVAQTPFDWVALGDFNVDLFSNVFSEQRGMYTYAPTEVTQQSGGQLDFMVTNRHIDGYGAHRINGMDSDHFPVAFRPNMVASAPQGAGWNLNTSTGQSVDVWQANPGQQAGLNRTYAPGTNPHQEFRYDEVPGNPEYGTLRNSYNGMCLAVANSTSGAPVVSEPCDPTNPEEWFTRWASSPNEWITDFDRTISYDANGLIALSGSYLALAPTAHAE</sequence>
<dbReference type="CDD" id="cd00161">
    <property type="entry name" value="beta-trefoil_Ricin-like"/>
    <property type="match status" value="1"/>
</dbReference>
<reference evidence="2 3" key="1">
    <citation type="submission" date="2023-03" db="EMBL/GenBank/DDBJ databases">
        <title>Draft genome sequence of type strain Streptomyces ferralitis JCM 14344.</title>
        <authorList>
            <person name="Klaysubun C."/>
            <person name="Duangmal K."/>
        </authorList>
    </citation>
    <scope>NUCLEOTIDE SEQUENCE [LARGE SCALE GENOMIC DNA]</scope>
    <source>
        <strain evidence="2 3">JCM 14344</strain>
    </source>
</reference>
<keyword evidence="2" id="KW-0378">Hydrolase</keyword>
<keyword evidence="2" id="KW-0540">Nuclease</keyword>